<dbReference type="EMBL" id="CP000544">
    <property type="protein sequence ID" value="ABM62124.1"/>
    <property type="molecule type" value="Genomic_DNA"/>
</dbReference>
<dbReference type="eggNOG" id="COG2206">
    <property type="taxonomic scope" value="Bacteria"/>
</dbReference>
<dbReference type="KEGG" id="hha:Hhal_1357"/>
<dbReference type="OrthoDB" id="9802066at2"/>
<organism evidence="3 4">
    <name type="scientific">Halorhodospira halophila (strain DSM 244 / SL1)</name>
    <name type="common">Ectothiorhodospira halophila (strain DSM 244 / SL1)</name>
    <dbReference type="NCBI Taxonomy" id="349124"/>
    <lineage>
        <taxon>Bacteria</taxon>
        <taxon>Pseudomonadati</taxon>
        <taxon>Pseudomonadota</taxon>
        <taxon>Gammaproteobacteria</taxon>
        <taxon>Chromatiales</taxon>
        <taxon>Ectothiorhodospiraceae</taxon>
        <taxon>Halorhodospira</taxon>
    </lineage>
</organism>
<dbReference type="PANTHER" id="PTHR43155">
    <property type="entry name" value="CYCLIC DI-GMP PHOSPHODIESTERASE PA4108-RELATED"/>
    <property type="match status" value="1"/>
</dbReference>
<proteinExistence type="predicted"/>
<protein>
    <submittedName>
        <fullName evidence="3">Metal dependent phosphohydrolase</fullName>
    </submittedName>
</protein>
<dbReference type="Gene3D" id="1.10.3210.10">
    <property type="entry name" value="Hypothetical protein af1432"/>
    <property type="match status" value="1"/>
</dbReference>
<dbReference type="Pfam" id="PF13487">
    <property type="entry name" value="HD_5"/>
    <property type="match status" value="1"/>
</dbReference>
<name>A1WWR2_HALHL</name>
<evidence type="ECO:0000313" key="4">
    <source>
        <dbReference type="Proteomes" id="UP000000647"/>
    </source>
</evidence>
<reference evidence="3 4" key="2">
    <citation type="journal article" date="2013" name="Stand. Genomic Sci.">
        <title>Complete genome sequence of Halorhodospira halophila SL1.</title>
        <authorList>
            <person name="Challacombe J.F."/>
            <person name="Majid S."/>
            <person name="Deole R."/>
            <person name="Brettin T.S."/>
            <person name="Bruce D."/>
            <person name="Delano S.F."/>
            <person name="Detter J.C."/>
            <person name="Gleasner C.D."/>
            <person name="Han C.S."/>
            <person name="Misra M."/>
            <person name="Reitenga K.G."/>
            <person name="Mikhailova N."/>
            <person name="Woyke T."/>
            <person name="Pitluck S."/>
            <person name="Nolan M."/>
            <person name="Land M.L."/>
            <person name="Saunders E."/>
            <person name="Tapia R."/>
            <person name="Lapidus A."/>
            <person name="Ivanova N."/>
            <person name="Hoff W.D."/>
        </authorList>
    </citation>
    <scope>NUCLEOTIDE SEQUENCE [LARGE SCALE GENOMIC DNA]</scope>
    <source>
        <strain evidence="4">DSM 244 / SL1</strain>
    </source>
</reference>
<feature type="region of interest" description="Disordered" evidence="1">
    <location>
        <begin position="1"/>
        <end position="22"/>
    </location>
</feature>
<evidence type="ECO:0000259" key="2">
    <source>
        <dbReference type="PROSITE" id="PS51832"/>
    </source>
</evidence>
<sequence length="399" mass="44442">MPRHGSESETMNQRAIPTKRATVQPNDLVVGKPVPYDIEDAYGHLLLRRGSILRSREQLERLLQIGRTPYHVAAGREDTGGISRRRELALAAFRNPFDLIYQISRALQETFKWVGEDNERFLRRLDHLASRIGDLVERDADAAIGAAHLDEAFAYSIRHPIRQAVLCDVVGSQLGIPDSERRSIVLAALSANIGMLETQDRLAQQTTPLDANQRRDLEEHPIRSVERLSAAGVEDTTWIQVVAQHHERLDGSGYPNGLRKDQICRGARLLSLADTYLAMISNRVYRPATAVREALLELMDQSGEIYDRDILSGLIQTIGIYPAGSFVALDSGERGVVIHRGHRGANPVVAVLIKANGQPTARPLYRDTSQTDMPSVASLEPTHQLTQRFQLASLWGYDS</sequence>
<evidence type="ECO:0000313" key="3">
    <source>
        <dbReference type="EMBL" id="ABM62124.1"/>
    </source>
</evidence>
<dbReference type="SUPFAM" id="SSF109604">
    <property type="entry name" value="HD-domain/PDEase-like"/>
    <property type="match status" value="1"/>
</dbReference>
<evidence type="ECO:0000256" key="1">
    <source>
        <dbReference type="SAM" id="MobiDB-lite"/>
    </source>
</evidence>
<keyword evidence="4" id="KW-1185">Reference proteome</keyword>
<dbReference type="STRING" id="349124.Hhal_1357"/>
<dbReference type="AlphaFoldDB" id="A1WWR2"/>
<dbReference type="InterPro" id="IPR003607">
    <property type="entry name" value="HD/PDEase_dom"/>
</dbReference>
<dbReference type="CDD" id="cd00077">
    <property type="entry name" value="HDc"/>
    <property type="match status" value="1"/>
</dbReference>
<feature type="compositionally biased region" description="Polar residues" evidence="1">
    <location>
        <begin position="8"/>
        <end position="22"/>
    </location>
</feature>
<gene>
    <name evidence="3" type="ordered locus">Hhal_1357</name>
</gene>
<dbReference type="PROSITE" id="PS51832">
    <property type="entry name" value="HD_GYP"/>
    <property type="match status" value="1"/>
</dbReference>
<dbReference type="InterPro" id="IPR037522">
    <property type="entry name" value="HD_GYP_dom"/>
</dbReference>
<dbReference type="Proteomes" id="UP000000647">
    <property type="component" value="Chromosome"/>
</dbReference>
<accession>A1WWR2</accession>
<keyword evidence="3" id="KW-0378">Hydrolase</keyword>
<dbReference type="PANTHER" id="PTHR43155:SF2">
    <property type="entry name" value="CYCLIC DI-GMP PHOSPHODIESTERASE PA4108"/>
    <property type="match status" value="1"/>
</dbReference>
<dbReference type="GO" id="GO:0008081">
    <property type="term" value="F:phosphoric diester hydrolase activity"/>
    <property type="evidence" value="ECO:0007669"/>
    <property type="project" value="UniProtKB-ARBA"/>
</dbReference>
<dbReference type="HOGENOM" id="CLU_000445_92_1_6"/>
<feature type="domain" description="HD-GYP" evidence="2">
    <location>
        <begin position="134"/>
        <end position="330"/>
    </location>
</feature>
<reference evidence="4" key="1">
    <citation type="submission" date="2006-12" db="EMBL/GenBank/DDBJ databases">
        <title>Complete sequence of Halorhodospira halophila SL1.</title>
        <authorList>
            <consortium name="US DOE Joint Genome Institute"/>
            <person name="Copeland A."/>
            <person name="Lucas S."/>
            <person name="Lapidus A."/>
            <person name="Barry K."/>
            <person name="Detter J.C."/>
            <person name="Glavina del Rio T."/>
            <person name="Hammon N."/>
            <person name="Israni S."/>
            <person name="Dalin E."/>
            <person name="Tice H."/>
            <person name="Pitluck S."/>
            <person name="Saunders E."/>
            <person name="Brettin T."/>
            <person name="Bruce D."/>
            <person name="Han C."/>
            <person name="Tapia R."/>
            <person name="Schmutz J."/>
            <person name="Larimer F."/>
            <person name="Land M."/>
            <person name="Hauser L."/>
            <person name="Kyrpides N."/>
            <person name="Mikhailova N."/>
            <person name="Hoff W."/>
            <person name="Richardson P."/>
        </authorList>
    </citation>
    <scope>NUCLEOTIDE SEQUENCE [LARGE SCALE GENOMIC DNA]</scope>
    <source>
        <strain evidence="4">DSM 244 / SL1</strain>
    </source>
</reference>